<accession>A0A511KIF3</accession>
<keyword evidence="4" id="KW-0238">DNA-binding</keyword>
<dbReference type="Proteomes" id="UP000321518">
    <property type="component" value="Unassembled WGS sequence"/>
</dbReference>
<feature type="region of interest" description="Disordered" evidence="7">
    <location>
        <begin position="25"/>
        <end position="101"/>
    </location>
</feature>
<dbReference type="Pfam" id="PF00172">
    <property type="entry name" value="Zn_clus"/>
    <property type="match status" value="1"/>
</dbReference>
<feature type="domain" description="Zn(2)-C6 fungal-type" evidence="8">
    <location>
        <begin position="102"/>
        <end position="134"/>
    </location>
</feature>
<dbReference type="AlphaFoldDB" id="A0A511KIF3"/>
<feature type="region of interest" description="Disordered" evidence="7">
    <location>
        <begin position="1072"/>
        <end position="1091"/>
    </location>
</feature>
<keyword evidence="6" id="KW-0539">Nucleus</keyword>
<feature type="compositionally biased region" description="Polar residues" evidence="7">
    <location>
        <begin position="1131"/>
        <end position="1140"/>
    </location>
</feature>
<evidence type="ECO:0000313" key="10">
    <source>
        <dbReference type="Proteomes" id="UP000321518"/>
    </source>
</evidence>
<feature type="compositionally biased region" description="Low complexity" evidence="7">
    <location>
        <begin position="347"/>
        <end position="359"/>
    </location>
</feature>
<dbReference type="GO" id="GO:0008270">
    <property type="term" value="F:zinc ion binding"/>
    <property type="evidence" value="ECO:0007669"/>
    <property type="project" value="InterPro"/>
</dbReference>
<comment type="caution">
    <text evidence="9">The sequence shown here is derived from an EMBL/GenBank/DDBJ whole genome shotgun (WGS) entry which is preliminary data.</text>
</comment>
<dbReference type="Gene3D" id="4.10.240.10">
    <property type="entry name" value="Zn(2)-C6 fungal-type DNA-binding domain"/>
    <property type="match status" value="1"/>
</dbReference>
<dbReference type="PANTHER" id="PTHR31845">
    <property type="entry name" value="FINGER DOMAIN PROTEIN, PUTATIVE-RELATED"/>
    <property type="match status" value="1"/>
</dbReference>
<dbReference type="PANTHER" id="PTHR31845:SF19">
    <property type="entry name" value="TRANSCRIPTION FACTOR DOMAIN-CONTAINING PROTEIN"/>
    <property type="match status" value="1"/>
</dbReference>
<dbReference type="EMBL" id="BJWK01000010">
    <property type="protein sequence ID" value="GEM10161.1"/>
    <property type="molecule type" value="Genomic_DNA"/>
</dbReference>
<feature type="compositionally biased region" description="Basic and acidic residues" evidence="7">
    <location>
        <begin position="452"/>
        <end position="466"/>
    </location>
</feature>
<keyword evidence="5" id="KW-0804">Transcription</keyword>
<feature type="compositionally biased region" description="Gly residues" evidence="7">
    <location>
        <begin position="64"/>
        <end position="76"/>
    </location>
</feature>
<evidence type="ECO:0000256" key="5">
    <source>
        <dbReference type="ARBA" id="ARBA00023163"/>
    </source>
</evidence>
<evidence type="ECO:0000256" key="6">
    <source>
        <dbReference type="ARBA" id="ARBA00023242"/>
    </source>
</evidence>
<keyword evidence="2" id="KW-0479">Metal-binding</keyword>
<dbReference type="GO" id="GO:0005634">
    <property type="term" value="C:nucleus"/>
    <property type="evidence" value="ECO:0007669"/>
    <property type="project" value="UniProtKB-SubCell"/>
</dbReference>
<name>A0A511KIF3_RHOTO</name>
<evidence type="ECO:0000259" key="8">
    <source>
        <dbReference type="PROSITE" id="PS50048"/>
    </source>
</evidence>
<dbReference type="InterPro" id="IPR051089">
    <property type="entry name" value="prtT"/>
</dbReference>
<feature type="region of interest" description="Disordered" evidence="7">
    <location>
        <begin position="410"/>
        <end position="480"/>
    </location>
</feature>
<feature type="compositionally biased region" description="Basic residues" evidence="7">
    <location>
        <begin position="431"/>
        <end position="443"/>
    </location>
</feature>
<dbReference type="InterPro" id="IPR007219">
    <property type="entry name" value="XnlR_reg_dom"/>
</dbReference>
<dbReference type="Pfam" id="PF04082">
    <property type="entry name" value="Fungal_trans"/>
    <property type="match status" value="1"/>
</dbReference>
<proteinExistence type="predicted"/>
<keyword evidence="3" id="KW-0805">Transcription regulation</keyword>
<evidence type="ECO:0000256" key="3">
    <source>
        <dbReference type="ARBA" id="ARBA00023015"/>
    </source>
</evidence>
<evidence type="ECO:0000256" key="4">
    <source>
        <dbReference type="ARBA" id="ARBA00023125"/>
    </source>
</evidence>
<feature type="compositionally biased region" description="Acidic residues" evidence="7">
    <location>
        <begin position="410"/>
        <end position="420"/>
    </location>
</feature>
<feature type="compositionally biased region" description="Acidic residues" evidence="7">
    <location>
        <begin position="1153"/>
        <end position="1163"/>
    </location>
</feature>
<dbReference type="CDD" id="cd12148">
    <property type="entry name" value="fungal_TF_MHR"/>
    <property type="match status" value="1"/>
</dbReference>
<dbReference type="GO" id="GO:0006351">
    <property type="term" value="P:DNA-templated transcription"/>
    <property type="evidence" value="ECO:0007669"/>
    <property type="project" value="InterPro"/>
</dbReference>
<dbReference type="OrthoDB" id="3429912at2759"/>
<dbReference type="SMART" id="SM00066">
    <property type="entry name" value="GAL4"/>
    <property type="match status" value="1"/>
</dbReference>
<dbReference type="SMART" id="SM00906">
    <property type="entry name" value="Fungal_trans"/>
    <property type="match status" value="1"/>
</dbReference>
<feature type="region of interest" description="Disordered" evidence="7">
    <location>
        <begin position="1103"/>
        <end position="1163"/>
    </location>
</feature>
<gene>
    <name evidence="9" type="ORF">Rt10032_c10g4178</name>
</gene>
<dbReference type="PROSITE" id="PS50048">
    <property type="entry name" value="ZN2_CY6_FUNGAL_2"/>
    <property type="match status" value="1"/>
</dbReference>
<dbReference type="SUPFAM" id="SSF57701">
    <property type="entry name" value="Zn2/Cys6 DNA-binding domain"/>
    <property type="match status" value="1"/>
</dbReference>
<feature type="compositionally biased region" description="Low complexity" evidence="7">
    <location>
        <begin position="227"/>
        <end position="249"/>
    </location>
</feature>
<feature type="compositionally biased region" description="Low complexity" evidence="7">
    <location>
        <begin position="1103"/>
        <end position="1125"/>
    </location>
</feature>
<feature type="region of interest" description="Disordered" evidence="7">
    <location>
        <begin position="223"/>
        <end position="256"/>
    </location>
</feature>
<dbReference type="InterPro" id="IPR001138">
    <property type="entry name" value="Zn2Cys6_DnaBD"/>
</dbReference>
<dbReference type="GO" id="GO:0000981">
    <property type="term" value="F:DNA-binding transcription factor activity, RNA polymerase II-specific"/>
    <property type="evidence" value="ECO:0007669"/>
    <property type="project" value="InterPro"/>
</dbReference>
<evidence type="ECO:0000256" key="2">
    <source>
        <dbReference type="ARBA" id="ARBA00022723"/>
    </source>
</evidence>
<protein>
    <submittedName>
        <fullName evidence="9">Zn(2)-C6 transcription factor</fullName>
    </submittedName>
</protein>
<evidence type="ECO:0000256" key="7">
    <source>
        <dbReference type="SAM" id="MobiDB-lite"/>
    </source>
</evidence>
<feature type="region of interest" description="Disordered" evidence="7">
    <location>
        <begin position="924"/>
        <end position="944"/>
    </location>
</feature>
<organism evidence="9 10">
    <name type="scientific">Rhodotorula toruloides</name>
    <name type="common">Yeast</name>
    <name type="synonym">Rhodosporidium toruloides</name>
    <dbReference type="NCBI Taxonomy" id="5286"/>
    <lineage>
        <taxon>Eukaryota</taxon>
        <taxon>Fungi</taxon>
        <taxon>Dikarya</taxon>
        <taxon>Basidiomycota</taxon>
        <taxon>Pucciniomycotina</taxon>
        <taxon>Microbotryomycetes</taxon>
        <taxon>Sporidiobolales</taxon>
        <taxon>Sporidiobolaceae</taxon>
        <taxon>Rhodotorula</taxon>
    </lineage>
</organism>
<comment type="subcellular location">
    <subcellularLocation>
        <location evidence="1">Nucleus</location>
    </subcellularLocation>
</comment>
<sequence length="1163" mass="122498">MSELPPQPPTFYPPTYATSAALSHNWSDGVPVDGSGAPPSGRGYSNSPAFDSHQGFESPEAGPSGSGSGGGGGAGNKGKRAAEGGGDGQPPEKKKATRGARACTKCRAFKMRCTGGENGPPCDRCKKGGHECIFEESQRGKRSNRKTDAMAKSLKSMEAKLESVLASISNPGLLAGSGGLVTDVSQRLPPAPLDSGPFGAEGRGDVHVGVDPGVVASALEQIRSGRSGTPAMAPSTSSAASRPTLAAASGRQDSESAIVRREPILLPSIAQTQGAQYDVGGGVGPYAEIGPSRTGGHPLHTSAPMPHPHPIAHPHVHHHVHFSPGTTNGHGMSLPPVSSAGGGGARTVSVAGSSTSKSSPMEWSGVKDPNAADGSPRLHSLPDNTLNPLGLLAEASLRNTRKRPVDLTEEYDVTAGDDGEANGSSAAGGKGKGKGKVKGKGKKGPAGAEGVDGAKEKGKEGEKDEGAGSGDEEGMGKKKKKELGMANRNYFAPGPMNILPLRRIVIEQRMPPALLEEKILSVEEVVELFALFFEHCARHCPFLDPEIHTPAATGSRSPFLFTCICTVASRYYTKRTDDLYRKCLRIAKRVAFDVMSKGYKSTEICQGFLLLCNWNQPAERFEEERTYQFSGLAIRMATDLNLHRKTIAQLPPDVGEETKVLYERELLNRERAWIYSFIIDRSVATQMGKPAMISKEDFIVRNASVWHRQPGTMASDSGLSAMVELLRIVSRMIDVLYSDTRSVSGLNAHLDYLMLIRAFLQQLDQWRQDWSDPVLISSDPDNHSLTARALMRDYYWDYYRLFLLSFAVQHALDDPASKIDLPSYCVLCFESAERMIVLLRDFFGPQGILRYAIDSTFVYATYAAVFLLKLVSPTFASFIDEQAAMKLVRELADTLEAAAVDEQHTPALYASFLRMLIDNKLNGPRTATNSRAPTRPGSPVPGSMNGGIFVNDTSGMSGMNGASNGNTGLDSFLKSRAPSVGPEGMNGMGGNDFGINLGFPAELGGTGAFNFGGEFGGTGDGNLDSLMVDNVLDASGFWSSMLMPGFGGASVGLSGGSGTVLSGAAGDPFSVTPFHSRPASPSHGASTNNGATSFSFDLPASSAPTPAASGAVAPAAEAPAPVATEVPKEQTAASVAEASSAQGAVEVKQEVQAAEEGEQAAAA</sequence>
<reference evidence="9 10" key="1">
    <citation type="submission" date="2019-07" db="EMBL/GenBank/DDBJ databases">
        <title>Rhodotorula toruloides NBRC10032 genome sequencing.</title>
        <authorList>
            <person name="Shida Y."/>
            <person name="Takaku H."/>
            <person name="Ogasawara W."/>
            <person name="Mori K."/>
        </authorList>
    </citation>
    <scope>NUCLEOTIDE SEQUENCE [LARGE SCALE GENOMIC DNA]</scope>
    <source>
        <strain evidence="9 10">NBRC10032</strain>
    </source>
</reference>
<feature type="compositionally biased region" description="Low complexity" evidence="7">
    <location>
        <begin position="1141"/>
        <end position="1152"/>
    </location>
</feature>
<dbReference type="InterPro" id="IPR036864">
    <property type="entry name" value="Zn2-C6_fun-type_DNA-bd_sf"/>
</dbReference>
<evidence type="ECO:0000256" key="1">
    <source>
        <dbReference type="ARBA" id="ARBA00004123"/>
    </source>
</evidence>
<dbReference type="GO" id="GO:0000976">
    <property type="term" value="F:transcription cis-regulatory region binding"/>
    <property type="evidence" value="ECO:0007669"/>
    <property type="project" value="TreeGrafter"/>
</dbReference>
<dbReference type="CDD" id="cd00067">
    <property type="entry name" value="GAL4"/>
    <property type="match status" value="1"/>
</dbReference>
<feature type="region of interest" description="Disordered" evidence="7">
    <location>
        <begin position="325"/>
        <end position="385"/>
    </location>
</feature>
<dbReference type="PROSITE" id="PS00463">
    <property type="entry name" value="ZN2_CY6_FUNGAL_1"/>
    <property type="match status" value="1"/>
</dbReference>
<evidence type="ECO:0000313" key="9">
    <source>
        <dbReference type="EMBL" id="GEM10161.1"/>
    </source>
</evidence>